<feature type="transmembrane region" description="Helical" evidence="1">
    <location>
        <begin position="12"/>
        <end position="34"/>
    </location>
</feature>
<dbReference type="EMBL" id="FNGO01000024">
    <property type="protein sequence ID" value="SDM28069.1"/>
    <property type="molecule type" value="Genomic_DNA"/>
</dbReference>
<protein>
    <submittedName>
        <fullName evidence="2">Uncharacterized protein</fullName>
    </submittedName>
</protein>
<keyword evidence="1" id="KW-1133">Transmembrane helix</keyword>
<sequence length="67" mass="7606">MINSLQYSVGYFFNLALYLVPLFIVATFLVGLVREYLDEDKIRRTLSGRSTFVSHLLASIFGAITPF</sequence>
<feature type="transmembrane region" description="Helical" evidence="1">
    <location>
        <begin position="46"/>
        <end position="64"/>
    </location>
</feature>
<organism evidence="2 3">
    <name type="scientific">Halarsenatibacter silvermanii</name>
    <dbReference type="NCBI Taxonomy" id="321763"/>
    <lineage>
        <taxon>Bacteria</taxon>
        <taxon>Bacillati</taxon>
        <taxon>Bacillota</taxon>
        <taxon>Clostridia</taxon>
        <taxon>Halanaerobiales</taxon>
        <taxon>Halarsenatibacteraceae</taxon>
        <taxon>Halarsenatibacter</taxon>
    </lineage>
</organism>
<reference evidence="2 3" key="1">
    <citation type="submission" date="2016-10" db="EMBL/GenBank/DDBJ databases">
        <authorList>
            <person name="de Groot N.N."/>
        </authorList>
    </citation>
    <scope>NUCLEOTIDE SEQUENCE [LARGE SCALE GENOMIC DNA]</scope>
    <source>
        <strain evidence="2 3">SLAS-1</strain>
    </source>
</reference>
<accession>A0A1G9RXT1</accession>
<keyword evidence="3" id="KW-1185">Reference proteome</keyword>
<gene>
    <name evidence="2" type="ORF">SAMN04488692_12446</name>
</gene>
<evidence type="ECO:0000256" key="1">
    <source>
        <dbReference type="SAM" id="Phobius"/>
    </source>
</evidence>
<keyword evidence="1" id="KW-0472">Membrane</keyword>
<evidence type="ECO:0000313" key="2">
    <source>
        <dbReference type="EMBL" id="SDM28069.1"/>
    </source>
</evidence>
<dbReference type="Proteomes" id="UP000199476">
    <property type="component" value="Unassembled WGS sequence"/>
</dbReference>
<evidence type="ECO:0000313" key="3">
    <source>
        <dbReference type="Proteomes" id="UP000199476"/>
    </source>
</evidence>
<dbReference type="AlphaFoldDB" id="A0A1G9RXT1"/>
<proteinExistence type="predicted"/>
<name>A0A1G9RXT1_9FIRM</name>
<feature type="non-terminal residue" evidence="2">
    <location>
        <position position="67"/>
    </location>
</feature>
<keyword evidence="1" id="KW-0812">Transmembrane</keyword>